<dbReference type="Proteomes" id="UP000595140">
    <property type="component" value="Unassembled WGS sequence"/>
</dbReference>
<organism evidence="2 3">
    <name type="scientific">Cuscuta campestris</name>
    <dbReference type="NCBI Taxonomy" id="132261"/>
    <lineage>
        <taxon>Eukaryota</taxon>
        <taxon>Viridiplantae</taxon>
        <taxon>Streptophyta</taxon>
        <taxon>Embryophyta</taxon>
        <taxon>Tracheophyta</taxon>
        <taxon>Spermatophyta</taxon>
        <taxon>Magnoliopsida</taxon>
        <taxon>eudicotyledons</taxon>
        <taxon>Gunneridae</taxon>
        <taxon>Pentapetalae</taxon>
        <taxon>asterids</taxon>
        <taxon>lamiids</taxon>
        <taxon>Solanales</taxon>
        <taxon>Convolvulaceae</taxon>
        <taxon>Cuscuteae</taxon>
        <taxon>Cuscuta</taxon>
        <taxon>Cuscuta subgen. Grammica</taxon>
        <taxon>Cuscuta sect. Cleistogrammica</taxon>
    </lineage>
</organism>
<reference evidence="2 3" key="1">
    <citation type="submission" date="2018-04" db="EMBL/GenBank/DDBJ databases">
        <authorList>
            <person name="Vogel A."/>
        </authorList>
    </citation>
    <scope>NUCLEOTIDE SEQUENCE [LARGE SCALE GENOMIC DNA]</scope>
</reference>
<gene>
    <name evidence="2" type="ORF">CCAM_LOCUS17769</name>
</gene>
<name>A0A484LHT4_9ASTE</name>
<evidence type="ECO:0000256" key="1">
    <source>
        <dbReference type="SAM" id="MobiDB-lite"/>
    </source>
</evidence>
<feature type="compositionally biased region" description="Gly residues" evidence="1">
    <location>
        <begin position="60"/>
        <end position="92"/>
    </location>
</feature>
<keyword evidence="3" id="KW-1185">Reference proteome</keyword>
<accession>A0A484LHT4</accession>
<feature type="compositionally biased region" description="Basic and acidic residues" evidence="1">
    <location>
        <begin position="93"/>
        <end position="104"/>
    </location>
</feature>
<evidence type="ECO:0000313" key="2">
    <source>
        <dbReference type="EMBL" id="VFQ75993.1"/>
    </source>
</evidence>
<sequence>MTIQDLNLEMANEPMQVKENFVEIGNRALLAANARRRWILGIDANGRFIWVDRILQENNGHGGHGNGVEGGHGGGGEEGGNGAHGAHGGGGEEGGHGGGEEEVGHGGGGEEGGHGRKEKKKIKRDKVKQKLWNDEIEYAKWILH</sequence>
<feature type="region of interest" description="Disordered" evidence="1">
    <location>
        <begin position="59"/>
        <end position="127"/>
    </location>
</feature>
<evidence type="ECO:0000313" key="3">
    <source>
        <dbReference type="Proteomes" id="UP000595140"/>
    </source>
</evidence>
<protein>
    <submittedName>
        <fullName evidence="2">Uncharacterized protein</fullName>
    </submittedName>
</protein>
<dbReference type="AlphaFoldDB" id="A0A484LHT4"/>
<feature type="compositionally biased region" description="Basic residues" evidence="1">
    <location>
        <begin position="116"/>
        <end position="127"/>
    </location>
</feature>
<dbReference type="EMBL" id="OOIL02001464">
    <property type="protein sequence ID" value="VFQ75993.1"/>
    <property type="molecule type" value="Genomic_DNA"/>
</dbReference>
<proteinExistence type="predicted"/>